<organism evidence="2 3">
    <name type="scientific">Heterobasidion irregulare (strain TC 32-1)</name>
    <dbReference type="NCBI Taxonomy" id="747525"/>
    <lineage>
        <taxon>Eukaryota</taxon>
        <taxon>Fungi</taxon>
        <taxon>Dikarya</taxon>
        <taxon>Basidiomycota</taxon>
        <taxon>Agaricomycotina</taxon>
        <taxon>Agaricomycetes</taxon>
        <taxon>Russulales</taxon>
        <taxon>Bondarzewiaceae</taxon>
        <taxon>Heterobasidion</taxon>
        <taxon>Heterobasidion annosum species complex</taxon>
    </lineage>
</organism>
<feature type="compositionally biased region" description="Basic residues" evidence="1">
    <location>
        <begin position="180"/>
        <end position="198"/>
    </location>
</feature>
<dbReference type="eggNOG" id="ENOG502SD4X">
    <property type="taxonomic scope" value="Eukaryota"/>
</dbReference>
<dbReference type="RefSeq" id="XP_009545232.1">
    <property type="nucleotide sequence ID" value="XM_009546937.1"/>
</dbReference>
<dbReference type="STRING" id="747525.W4KAW4"/>
<dbReference type="InParanoid" id="W4KAW4"/>
<evidence type="ECO:0000313" key="2">
    <source>
        <dbReference type="EMBL" id="ETW82928.1"/>
    </source>
</evidence>
<accession>W4KAW4</accession>
<proteinExistence type="predicted"/>
<evidence type="ECO:0000256" key="1">
    <source>
        <dbReference type="SAM" id="MobiDB-lite"/>
    </source>
</evidence>
<dbReference type="HOGENOM" id="CLU_074862_0_0_1"/>
<sequence>MASAVPPTVSNEATEPAYDFHEMRITNHGKINAWVDFALQFFEANEAKALVLHTLPITAQASATSKPGPTRNVSLPTTTIPRLISVVEIIKREYLKMMNEKMWPGMEGLHQYNEIGCLEDMDEWNVPIQEQSVEDRASELISALGGTKNVREKRTAYMKVTLCRQEIPNLGGNGATYQRPMKRKLTKSAKGRLKKRLKKQTERVEDD</sequence>
<dbReference type="EMBL" id="KI925457">
    <property type="protein sequence ID" value="ETW82928.1"/>
    <property type="molecule type" value="Genomic_DNA"/>
</dbReference>
<gene>
    <name evidence="2" type="ORF">HETIRDRAFT_316269</name>
</gene>
<dbReference type="Proteomes" id="UP000030671">
    <property type="component" value="Unassembled WGS sequence"/>
</dbReference>
<dbReference type="KEGG" id="hir:HETIRDRAFT_316269"/>
<feature type="region of interest" description="Disordered" evidence="1">
    <location>
        <begin position="173"/>
        <end position="207"/>
    </location>
</feature>
<name>W4KAW4_HETIT</name>
<dbReference type="OrthoDB" id="424402at2759"/>
<dbReference type="AlphaFoldDB" id="W4KAW4"/>
<protein>
    <submittedName>
        <fullName evidence="2">Uncharacterized protein</fullName>
    </submittedName>
</protein>
<dbReference type="GeneID" id="20670310"/>
<reference evidence="2 3" key="1">
    <citation type="journal article" date="2012" name="New Phytol.">
        <title>Insight into trade-off between wood decay and parasitism from the genome of a fungal forest pathogen.</title>
        <authorList>
            <person name="Olson A."/>
            <person name="Aerts A."/>
            <person name="Asiegbu F."/>
            <person name="Belbahri L."/>
            <person name="Bouzid O."/>
            <person name="Broberg A."/>
            <person name="Canback B."/>
            <person name="Coutinho P.M."/>
            <person name="Cullen D."/>
            <person name="Dalman K."/>
            <person name="Deflorio G."/>
            <person name="van Diepen L.T."/>
            <person name="Dunand C."/>
            <person name="Duplessis S."/>
            <person name="Durling M."/>
            <person name="Gonthier P."/>
            <person name="Grimwood J."/>
            <person name="Fossdal C.G."/>
            <person name="Hansson D."/>
            <person name="Henrissat B."/>
            <person name="Hietala A."/>
            <person name="Himmelstrand K."/>
            <person name="Hoffmeister D."/>
            <person name="Hogberg N."/>
            <person name="James T.Y."/>
            <person name="Karlsson M."/>
            <person name="Kohler A."/>
            <person name="Kues U."/>
            <person name="Lee Y.H."/>
            <person name="Lin Y.C."/>
            <person name="Lind M."/>
            <person name="Lindquist E."/>
            <person name="Lombard V."/>
            <person name="Lucas S."/>
            <person name="Lunden K."/>
            <person name="Morin E."/>
            <person name="Murat C."/>
            <person name="Park J."/>
            <person name="Raffaello T."/>
            <person name="Rouze P."/>
            <person name="Salamov A."/>
            <person name="Schmutz J."/>
            <person name="Solheim H."/>
            <person name="Stahlberg J."/>
            <person name="Velez H."/>
            <person name="de Vries R.P."/>
            <person name="Wiebenga A."/>
            <person name="Woodward S."/>
            <person name="Yakovlev I."/>
            <person name="Garbelotto M."/>
            <person name="Martin F."/>
            <person name="Grigoriev I.V."/>
            <person name="Stenlid J."/>
        </authorList>
    </citation>
    <scope>NUCLEOTIDE SEQUENCE [LARGE SCALE GENOMIC DNA]</scope>
    <source>
        <strain evidence="2 3">TC 32-1</strain>
    </source>
</reference>
<evidence type="ECO:0000313" key="3">
    <source>
        <dbReference type="Proteomes" id="UP000030671"/>
    </source>
</evidence>
<keyword evidence="3" id="KW-1185">Reference proteome</keyword>